<organism evidence="2 3">
    <name type="scientific">Chrysophaeum taylorii</name>
    <dbReference type="NCBI Taxonomy" id="2483200"/>
    <lineage>
        <taxon>Eukaryota</taxon>
        <taxon>Sar</taxon>
        <taxon>Stramenopiles</taxon>
        <taxon>Ochrophyta</taxon>
        <taxon>Pelagophyceae</taxon>
        <taxon>Pelagomonadales</taxon>
        <taxon>Pelagomonadaceae</taxon>
        <taxon>Chrysophaeum</taxon>
    </lineage>
</organism>
<feature type="compositionally biased region" description="Basic and acidic residues" evidence="1">
    <location>
        <begin position="89"/>
        <end position="100"/>
    </location>
</feature>
<evidence type="ECO:0000313" key="2">
    <source>
        <dbReference type="EMBL" id="KAJ8607920.1"/>
    </source>
</evidence>
<dbReference type="Proteomes" id="UP001230188">
    <property type="component" value="Unassembled WGS sequence"/>
</dbReference>
<sequence>MDGYILSDEDASKSVGSRFRNTIGTSIASLSSSARRAATNAAETFGSNESGYRDLDGDATPASRVEAIEAAEKAGSESAYARAARLLRGSDKKAEDKKADDESEEPSPALAVSALPDAYVQMDDDGPRTKHSSLATTLSRASAAVIASFKTKPASKDKDGGARLSAKPYIAEFAEPMARHEAPTSTPALVAAHMSAAATLDGVSAHSGGLWSLKAKLVVLEKEREEAQGTFLFIHALVFFRSRVRRSATPSP</sequence>
<evidence type="ECO:0000313" key="3">
    <source>
        <dbReference type="Proteomes" id="UP001230188"/>
    </source>
</evidence>
<feature type="region of interest" description="Disordered" evidence="1">
    <location>
        <begin position="89"/>
        <end position="112"/>
    </location>
</feature>
<dbReference type="AlphaFoldDB" id="A0AAD7UII1"/>
<accession>A0AAD7UII1</accession>
<reference evidence="2" key="1">
    <citation type="submission" date="2023-01" db="EMBL/GenBank/DDBJ databases">
        <title>Metagenome sequencing of chrysophaentin producing Chrysophaeum taylorii.</title>
        <authorList>
            <person name="Davison J."/>
            <person name="Bewley C."/>
        </authorList>
    </citation>
    <scope>NUCLEOTIDE SEQUENCE</scope>
    <source>
        <strain evidence="2">NIES-1699</strain>
    </source>
</reference>
<keyword evidence="3" id="KW-1185">Reference proteome</keyword>
<dbReference type="EMBL" id="JAQMWT010000188">
    <property type="protein sequence ID" value="KAJ8607920.1"/>
    <property type="molecule type" value="Genomic_DNA"/>
</dbReference>
<comment type="caution">
    <text evidence="2">The sequence shown here is derived from an EMBL/GenBank/DDBJ whole genome shotgun (WGS) entry which is preliminary data.</text>
</comment>
<name>A0AAD7UII1_9STRA</name>
<evidence type="ECO:0000256" key="1">
    <source>
        <dbReference type="SAM" id="MobiDB-lite"/>
    </source>
</evidence>
<protein>
    <submittedName>
        <fullName evidence="2">Uncharacterized protein</fullName>
    </submittedName>
</protein>
<gene>
    <name evidence="2" type="ORF">CTAYLR_009101</name>
</gene>
<proteinExistence type="predicted"/>